<evidence type="ECO:0000256" key="5">
    <source>
        <dbReference type="ARBA" id="ARBA00023136"/>
    </source>
</evidence>
<sequence length="228" mass="24387">MENLITELIPQQIENISLWTYFLIYLGGILTSFSPCVLGMIPVLVAYIGGYGQPSKLRGFSYSVAFSTGLALTFAVLGVIASAIGSIFGQIGRGWFYGMAGVSFLMGLQLLGIINLRFPSLPVVPPKVHGILGAFLTGFFFGLVATACSTPVLAVVLTYVATKGQLWYGASLLFTYGLGQGMLLIVVGTFTGALKQLAKMRQWSHYLTTASGLILMGVGLYYLSIAVR</sequence>
<dbReference type="PANTHER" id="PTHR31272">
    <property type="entry name" value="CYTOCHROME C-TYPE BIOGENESIS PROTEIN HI_1454-RELATED"/>
    <property type="match status" value="1"/>
</dbReference>
<evidence type="ECO:0000259" key="7">
    <source>
        <dbReference type="Pfam" id="PF02683"/>
    </source>
</evidence>
<keyword evidence="5 6" id="KW-0472">Membrane</keyword>
<keyword evidence="9" id="KW-1185">Reference proteome</keyword>
<comment type="similarity">
    <text evidence="2">Belongs to the DsbD family.</text>
</comment>
<feature type="transmembrane region" description="Helical" evidence="6">
    <location>
        <begin position="173"/>
        <end position="194"/>
    </location>
</feature>
<gene>
    <name evidence="8" type="ORF">KKC1_28560</name>
</gene>
<dbReference type="EMBL" id="BDGJ01000168">
    <property type="protein sequence ID" value="GAW93728.1"/>
    <property type="molecule type" value="Genomic_DNA"/>
</dbReference>
<evidence type="ECO:0000256" key="4">
    <source>
        <dbReference type="ARBA" id="ARBA00022989"/>
    </source>
</evidence>
<feature type="transmembrane region" description="Helical" evidence="6">
    <location>
        <begin position="22"/>
        <end position="48"/>
    </location>
</feature>
<dbReference type="PANTHER" id="PTHR31272:SF6">
    <property type="entry name" value="CYTOCHROME C-TYPE BIOGENESIS CCDA-LIKE CHLOROPLASTIC PROTEIN"/>
    <property type="match status" value="1"/>
</dbReference>
<dbReference type="RefSeq" id="WP_088554804.1">
    <property type="nucleotide sequence ID" value="NZ_BDGJ01000168.1"/>
</dbReference>
<evidence type="ECO:0000256" key="2">
    <source>
        <dbReference type="ARBA" id="ARBA00006143"/>
    </source>
</evidence>
<dbReference type="InterPro" id="IPR003834">
    <property type="entry name" value="Cyt_c_assmbl_TM_dom"/>
</dbReference>
<keyword evidence="3 6" id="KW-0812">Transmembrane</keyword>
<protein>
    <submittedName>
        <fullName evidence="8">Cytochrome c biogenesis protein transmembrane region</fullName>
    </submittedName>
</protein>
<keyword evidence="4 6" id="KW-1133">Transmembrane helix</keyword>
<feature type="transmembrane region" description="Helical" evidence="6">
    <location>
        <begin position="206"/>
        <end position="225"/>
    </location>
</feature>
<accession>A0A1Z5HWD8</accession>
<reference evidence="9" key="1">
    <citation type="journal article" date="2017" name="Appl. Environ. Microbiol.">
        <title>Genomic analysis of Calderihabitans maritimus KKC1, a thermophilic hydrogenogenic carboxydotrophic bacterium isolated from marine sediment.</title>
        <authorList>
            <person name="Omae K."/>
            <person name="Yoneda Y."/>
            <person name="Fukuyama Y."/>
            <person name="Yoshida T."/>
            <person name="Sako Y."/>
        </authorList>
    </citation>
    <scope>NUCLEOTIDE SEQUENCE [LARGE SCALE GENOMIC DNA]</scope>
    <source>
        <strain evidence="9">KKC1</strain>
    </source>
</reference>
<evidence type="ECO:0000256" key="6">
    <source>
        <dbReference type="SAM" id="Phobius"/>
    </source>
</evidence>
<organism evidence="8 9">
    <name type="scientific">Calderihabitans maritimus</name>
    <dbReference type="NCBI Taxonomy" id="1246530"/>
    <lineage>
        <taxon>Bacteria</taxon>
        <taxon>Bacillati</taxon>
        <taxon>Bacillota</taxon>
        <taxon>Clostridia</taxon>
        <taxon>Neomoorellales</taxon>
        <taxon>Calderihabitantaceae</taxon>
        <taxon>Calderihabitans</taxon>
    </lineage>
</organism>
<dbReference type="OrthoDB" id="9809733at2"/>
<evidence type="ECO:0000256" key="1">
    <source>
        <dbReference type="ARBA" id="ARBA00004141"/>
    </source>
</evidence>
<dbReference type="AlphaFoldDB" id="A0A1Z5HWD8"/>
<evidence type="ECO:0000256" key="3">
    <source>
        <dbReference type="ARBA" id="ARBA00022692"/>
    </source>
</evidence>
<evidence type="ECO:0000313" key="9">
    <source>
        <dbReference type="Proteomes" id="UP000197032"/>
    </source>
</evidence>
<dbReference type="GO" id="GO:0016020">
    <property type="term" value="C:membrane"/>
    <property type="evidence" value="ECO:0007669"/>
    <property type="project" value="UniProtKB-SubCell"/>
</dbReference>
<comment type="subcellular location">
    <subcellularLocation>
        <location evidence="1">Membrane</location>
        <topology evidence="1">Multi-pass membrane protein</topology>
    </subcellularLocation>
</comment>
<feature type="transmembrane region" description="Helical" evidence="6">
    <location>
        <begin position="128"/>
        <end position="161"/>
    </location>
</feature>
<dbReference type="Pfam" id="PF02683">
    <property type="entry name" value="DsbD_TM"/>
    <property type="match status" value="1"/>
</dbReference>
<dbReference type="Proteomes" id="UP000197032">
    <property type="component" value="Unassembled WGS sequence"/>
</dbReference>
<proteinExistence type="inferred from homology"/>
<feature type="transmembrane region" description="Helical" evidence="6">
    <location>
        <begin position="94"/>
        <end position="116"/>
    </location>
</feature>
<feature type="transmembrane region" description="Helical" evidence="6">
    <location>
        <begin position="60"/>
        <end position="88"/>
    </location>
</feature>
<dbReference type="InterPro" id="IPR051790">
    <property type="entry name" value="Cytochrome_c-biogenesis_DsbD"/>
</dbReference>
<evidence type="ECO:0000313" key="8">
    <source>
        <dbReference type="EMBL" id="GAW93728.1"/>
    </source>
</evidence>
<comment type="caution">
    <text evidence="8">The sequence shown here is derived from an EMBL/GenBank/DDBJ whole genome shotgun (WGS) entry which is preliminary data.</text>
</comment>
<dbReference type="GO" id="GO:0017004">
    <property type="term" value="P:cytochrome complex assembly"/>
    <property type="evidence" value="ECO:0007669"/>
    <property type="project" value="InterPro"/>
</dbReference>
<feature type="domain" description="Cytochrome C biogenesis protein transmembrane" evidence="7">
    <location>
        <begin position="19"/>
        <end position="224"/>
    </location>
</feature>
<name>A0A1Z5HWD8_9FIRM</name>